<dbReference type="Proteomes" id="UP001204579">
    <property type="component" value="Unassembled WGS sequence"/>
</dbReference>
<protein>
    <submittedName>
        <fullName evidence="1">Clindamycin resistance transfer factor btgA</fullName>
    </submittedName>
</protein>
<sequence length="93" mass="10662">RRFLKDNKELLAEIINSSDNNGKAIGKTEKAVRDADSTIRKNQEIIFKRIEASETAQIKAYKHIVSFLDAKGKTGLLDDINKVYEREKERRGL</sequence>
<reference evidence="1 2" key="1">
    <citation type="submission" date="2022-08" db="EMBL/GenBank/DDBJ databases">
        <authorList>
            <person name="Zeman M."/>
            <person name="Kubasova T."/>
        </authorList>
    </citation>
    <scope>NUCLEOTIDE SEQUENCE [LARGE SCALE GENOMIC DNA]</scope>
    <source>
        <strain evidence="1 2">ET62</strain>
    </source>
</reference>
<evidence type="ECO:0000313" key="2">
    <source>
        <dbReference type="Proteomes" id="UP001204579"/>
    </source>
</evidence>
<organism evidence="1 2">
    <name type="scientific">Phocaeicola barnesiae</name>
    <dbReference type="NCBI Taxonomy" id="376804"/>
    <lineage>
        <taxon>Bacteria</taxon>
        <taxon>Pseudomonadati</taxon>
        <taxon>Bacteroidota</taxon>
        <taxon>Bacteroidia</taxon>
        <taxon>Bacteroidales</taxon>
        <taxon>Bacteroidaceae</taxon>
        <taxon>Phocaeicola</taxon>
    </lineage>
</organism>
<proteinExistence type="predicted"/>
<evidence type="ECO:0000313" key="1">
    <source>
        <dbReference type="EMBL" id="MCR8875339.1"/>
    </source>
</evidence>
<feature type="non-terminal residue" evidence="1">
    <location>
        <position position="1"/>
    </location>
</feature>
<comment type="caution">
    <text evidence="1">The sequence shown here is derived from an EMBL/GenBank/DDBJ whole genome shotgun (WGS) entry which is preliminary data.</text>
</comment>
<dbReference type="AlphaFoldDB" id="A0AAW5NBH0"/>
<dbReference type="EMBL" id="JANRHJ010000028">
    <property type="protein sequence ID" value="MCR8875339.1"/>
    <property type="molecule type" value="Genomic_DNA"/>
</dbReference>
<accession>A0AAW5NBH0</accession>
<name>A0AAW5NBH0_9BACT</name>
<keyword evidence="2" id="KW-1185">Reference proteome</keyword>
<gene>
    <name evidence="1" type="ORF">NW209_15205</name>
</gene>